<dbReference type="HOGENOM" id="CLU_2118464_0_0_0"/>
<feature type="compositionally biased region" description="Acidic residues" evidence="1">
    <location>
        <begin position="1"/>
        <end position="10"/>
    </location>
</feature>
<gene>
    <name evidence="3" type="ORF">NITGR_1010012</name>
</gene>
<reference evidence="3 4" key="1">
    <citation type="journal article" date="2013" name="Front. Microbiol.">
        <title>The genome of Nitrospina gracilis illuminates the metabolism and evolution of the major marine nitrite oxidizer.</title>
        <authorList>
            <person name="Luecker S."/>
            <person name="Nowka B."/>
            <person name="Rattei T."/>
            <person name="Spieck E."/>
            <person name="and Daims H."/>
        </authorList>
    </citation>
    <scope>NUCLEOTIDE SEQUENCE [LARGE SCALE GENOMIC DNA]</scope>
    <source>
        <strain evidence="3 4">3/211</strain>
    </source>
</reference>
<keyword evidence="2" id="KW-1133">Transmembrane helix</keyword>
<dbReference type="Proteomes" id="UP000011704">
    <property type="component" value="Unassembled WGS sequence"/>
</dbReference>
<proteinExistence type="predicted"/>
<protein>
    <submittedName>
        <fullName evidence="3">Uncharacterized protein</fullName>
    </submittedName>
</protein>
<keyword evidence="4" id="KW-1185">Reference proteome</keyword>
<evidence type="ECO:0000313" key="3">
    <source>
        <dbReference type="EMBL" id="CCQ89297.1"/>
    </source>
</evidence>
<keyword evidence="2" id="KW-0812">Transmembrane</keyword>
<dbReference type="RefSeq" id="WP_005005571.1">
    <property type="nucleotide sequence ID" value="NZ_HG422173.1"/>
</dbReference>
<evidence type="ECO:0000256" key="1">
    <source>
        <dbReference type="SAM" id="MobiDB-lite"/>
    </source>
</evidence>
<comment type="caution">
    <text evidence="3">The sequence shown here is derived from an EMBL/GenBank/DDBJ whole genome shotgun (WGS) entry which is preliminary data.</text>
</comment>
<feature type="transmembrane region" description="Helical" evidence="2">
    <location>
        <begin position="92"/>
        <end position="112"/>
    </location>
</feature>
<dbReference type="STRING" id="1266370.NITGR_1010012"/>
<organism evidence="3 4">
    <name type="scientific">Nitrospina gracilis (strain 3/211)</name>
    <dbReference type="NCBI Taxonomy" id="1266370"/>
    <lineage>
        <taxon>Bacteria</taxon>
        <taxon>Pseudomonadati</taxon>
        <taxon>Nitrospinota/Tectimicrobiota group</taxon>
        <taxon>Nitrospinota</taxon>
        <taxon>Nitrospinia</taxon>
        <taxon>Nitrospinales</taxon>
        <taxon>Nitrospinaceae</taxon>
        <taxon>Nitrospina</taxon>
    </lineage>
</organism>
<dbReference type="InParanoid" id="M1YFS4"/>
<sequence length="114" mass="12842">MTEDWDDPPESEGITRGPEEALEREIARSKALKVERLQLRDQVATLQKEVEQLTAENRSLQDTLAQTGTAIRNPAAPDPKARTPRPMVPRSWAWSLLIFNLLALGILLIFLLGR</sequence>
<evidence type="ECO:0000313" key="4">
    <source>
        <dbReference type="Proteomes" id="UP000011704"/>
    </source>
</evidence>
<dbReference type="AlphaFoldDB" id="M1YFS4"/>
<accession>M1YFS4</accession>
<feature type="region of interest" description="Disordered" evidence="1">
    <location>
        <begin position="58"/>
        <end position="86"/>
    </location>
</feature>
<feature type="compositionally biased region" description="Polar residues" evidence="1">
    <location>
        <begin position="58"/>
        <end position="70"/>
    </location>
</feature>
<dbReference type="EMBL" id="CAQJ01000004">
    <property type="protein sequence ID" value="CCQ89297.1"/>
    <property type="molecule type" value="Genomic_DNA"/>
</dbReference>
<feature type="region of interest" description="Disordered" evidence="1">
    <location>
        <begin position="1"/>
        <end position="22"/>
    </location>
</feature>
<evidence type="ECO:0000256" key="2">
    <source>
        <dbReference type="SAM" id="Phobius"/>
    </source>
</evidence>
<name>M1YFS4_NITG3</name>
<keyword evidence="2" id="KW-0472">Membrane</keyword>